<keyword evidence="6 9" id="KW-0326">Glycosidase</keyword>
<dbReference type="PRINTS" id="PR00735">
    <property type="entry name" value="GLHYDRLASE8"/>
</dbReference>
<reference evidence="9 10" key="1">
    <citation type="submission" date="2024-04" db="EMBL/GenBank/DDBJ databases">
        <title>Draft Genome Sequence of Isolates Cultured from Underwater Hawaii Seamounts in the North Pacific Ocean.</title>
        <authorList>
            <person name="Sharma I."/>
            <person name="Darden B."/>
            <person name="Creggett J."/>
            <person name="Taylor S."/>
            <person name="Grant M.P."/>
            <person name="Scott J."/>
            <person name="Attles S."/>
            <person name="Walker S."/>
            <person name="Johnson G."/>
            <person name="St. Cloud C."/>
        </authorList>
    </citation>
    <scope>NUCLEOTIDE SEQUENCE [LARGE SCALE GENOMIC DNA]</scope>
    <source>
        <strain evidence="9 10">03GJ23</strain>
    </source>
</reference>
<gene>
    <name evidence="9" type="primary">bcsZ</name>
    <name evidence="9" type="ORF">AAGW23_00510</name>
</gene>
<protein>
    <recommendedName>
        <fullName evidence="3">cellulase</fullName>
        <ecNumber evidence="3">3.2.1.4</ecNumber>
    </recommendedName>
</protein>
<dbReference type="EC" id="3.2.1.4" evidence="3"/>
<evidence type="ECO:0000256" key="1">
    <source>
        <dbReference type="ARBA" id="ARBA00000966"/>
    </source>
</evidence>
<keyword evidence="5" id="KW-0136">Cellulose degradation</keyword>
<evidence type="ECO:0000256" key="6">
    <source>
        <dbReference type="ARBA" id="ARBA00023295"/>
    </source>
</evidence>
<keyword evidence="7" id="KW-0119">Carbohydrate metabolism</keyword>
<evidence type="ECO:0000313" key="9">
    <source>
        <dbReference type="EMBL" id="MEL7557320.1"/>
    </source>
</evidence>
<keyword evidence="8" id="KW-0732">Signal</keyword>
<keyword evidence="10" id="KW-1185">Reference proteome</keyword>
<dbReference type="Pfam" id="PF01270">
    <property type="entry name" value="Glyco_hydro_8"/>
    <property type="match status" value="1"/>
</dbReference>
<accession>A0ABU9M2V7</accession>
<comment type="similarity">
    <text evidence="2">Belongs to the glycosyl hydrolase 8 (cellulase D) family.</text>
</comment>
<dbReference type="NCBIfam" id="NF008305">
    <property type="entry name" value="PRK11097.1"/>
    <property type="match status" value="1"/>
</dbReference>
<dbReference type="SUPFAM" id="SSF48208">
    <property type="entry name" value="Six-hairpin glycosidases"/>
    <property type="match status" value="1"/>
</dbReference>
<comment type="catalytic activity">
    <reaction evidence="1">
        <text>Endohydrolysis of (1-&gt;4)-beta-D-glucosidic linkages in cellulose, lichenin and cereal beta-D-glucans.</text>
        <dbReference type="EC" id="3.2.1.4"/>
    </reaction>
</comment>
<evidence type="ECO:0000256" key="2">
    <source>
        <dbReference type="ARBA" id="ARBA00009209"/>
    </source>
</evidence>
<evidence type="ECO:0000256" key="4">
    <source>
        <dbReference type="ARBA" id="ARBA00022801"/>
    </source>
</evidence>
<evidence type="ECO:0000256" key="5">
    <source>
        <dbReference type="ARBA" id="ARBA00023001"/>
    </source>
</evidence>
<feature type="signal peptide" evidence="8">
    <location>
        <begin position="1"/>
        <end position="28"/>
    </location>
</feature>
<dbReference type="Proteomes" id="UP001467669">
    <property type="component" value="Unassembled WGS sequence"/>
</dbReference>
<sequence>MPGSVHQSVALALTMLVITLPVAIPAGADQCQPQWPMWEQFAERWVQADGRVLESSLEPHHSSSEGQSYALFFSLVANDRDRFERIWRWSVENLAGNDLDHQLPAWLWGKGKDGVWQRQDTNAASDADLWFAYALLEASRLWGRPDYRAEAHQLLANVIAQETADLPGLGTMLLPGPVGFEHSEERLWRLNPSYQPLPLLRRLAAEQPAGPWSNIAEASTVVLQRTTPHGFAADWLSYRVDETGEGRFEIDPFKGGVGSYDAIRVYLWAGMTSAADPLASPSLQALHGMEPATRTRGVPPEHVEVASGEAEGDAPFGFSAALVPYLSAKGKTRLAEHQAKRARQGLEKALAAPADQGPPVYYNYMLSLFGLGWADGHYRFAADGNLQPLWNTACSDTTR</sequence>
<evidence type="ECO:0000256" key="3">
    <source>
        <dbReference type="ARBA" id="ARBA00012601"/>
    </source>
</evidence>
<comment type="caution">
    <text evidence="9">The sequence shown here is derived from an EMBL/GenBank/DDBJ whole genome shotgun (WGS) entry which is preliminary data.</text>
</comment>
<dbReference type="InterPro" id="IPR008928">
    <property type="entry name" value="6-hairpin_glycosidase_sf"/>
</dbReference>
<evidence type="ECO:0000256" key="7">
    <source>
        <dbReference type="ARBA" id="ARBA00023326"/>
    </source>
</evidence>
<dbReference type="Gene3D" id="1.50.10.10">
    <property type="match status" value="1"/>
</dbReference>
<evidence type="ECO:0000256" key="8">
    <source>
        <dbReference type="SAM" id="SignalP"/>
    </source>
</evidence>
<feature type="chain" id="PRO_5047535958" description="cellulase" evidence="8">
    <location>
        <begin position="29"/>
        <end position="399"/>
    </location>
</feature>
<keyword evidence="4 9" id="KW-0378">Hydrolase</keyword>
<dbReference type="InterPro" id="IPR012341">
    <property type="entry name" value="6hp_glycosidase-like_sf"/>
</dbReference>
<dbReference type="InterPro" id="IPR002037">
    <property type="entry name" value="Glyco_hydro_8"/>
</dbReference>
<dbReference type="EMBL" id="JBCFXD010000001">
    <property type="protein sequence ID" value="MEL7557320.1"/>
    <property type="molecule type" value="Genomic_DNA"/>
</dbReference>
<keyword evidence="7" id="KW-0624">Polysaccharide degradation</keyword>
<dbReference type="GO" id="GO:0008810">
    <property type="term" value="F:cellulase activity"/>
    <property type="evidence" value="ECO:0007669"/>
    <property type="project" value="UniProtKB-EC"/>
</dbReference>
<proteinExistence type="inferred from homology"/>
<dbReference type="RefSeq" id="WP_342404373.1">
    <property type="nucleotide sequence ID" value="NZ_JBCFXD010000001.1"/>
</dbReference>
<evidence type="ECO:0000313" key="10">
    <source>
        <dbReference type="Proteomes" id="UP001467669"/>
    </source>
</evidence>
<name>A0ABU9M2V7_STUCH</name>
<organism evidence="9 10">
    <name type="scientific">Stutzerimonas chloritidismutans</name>
    <name type="common">Pseudomonas chloritidismutans</name>
    <dbReference type="NCBI Taxonomy" id="203192"/>
    <lineage>
        <taxon>Bacteria</taxon>
        <taxon>Pseudomonadati</taxon>
        <taxon>Pseudomonadota</taxon>
        <taxon>Gammaproteobacteria</taxon>
        <taxon>Pseudomonadales</taxon>
        <taxon>Pseudomonadaceae</taxon>
        <taxon>Stutzerimonas</taxon>
    </lineage>
</organism>